<keyword evidence="7 10" id="KW-0819">tRNA processing</keyword>
<keyword evidence="8 10" id="KW-0694">RNA-binding</keyword>
<reference evidence="13 14" key="1">
    <citation type="submission" date="2016-05" db="EMBL/GenBank/DDBJ databases">
        <title>Nuclear genome of Blastocystis sp. subtype 1 NandII.</title>
        <authorList>
            <person name="Gentekaki E."/>
            <person name="Curtis B."/>
            <person name="Stairs C."/>
            <person name="Eme L."/>
            <person name="Herman E."/>
            <person name="Klimes V."/>
            <person name="Arias M.C."/>
            <person name="Elias M."/>
            <person name="Hilliou F."/>
            <person name="Klute M."/>
            <person name="Malik S.-B."/>
            <person name="Pightling A."/>
            <person name="Rachubinski R."/>
            <person name="Salas D."/>
            <person name="Schlacht A."/>
            <person name="Suga H."/>
            <person name="Archibald J."/>
            <person name="Ball S.G."/>
            <person name="Clark G."/>
            <person name="Dacks J."/>
            <person name="Van Der Giezen M."/>
            <person name="Tsaousis A."/>
            <person name="Roger A."/>
        </authorList>
    </citation>
    <scope>NUCLEOTIDE SEQUENCE [LARGE SCALE GENOMIC DNA]</scope>
    <source>
        <strain evidence="14">ATCC 50177 / NandII</strain>
    </source>
</reference>
<keyword evidence="14" id="KW-1185">Reference proteome</keyword>
<keyword evidence="4 10" id="KW-0489">Methyltransferase</keyword>
<dbReference type="AlphaFoldDB" id="A0A196SB50"/>
<name>A0A196SB50_BLAHN</name>
<dbReference type="SUPFAM" id="SSF53335">
    <property type="entry name" value="S-adenosyl-L-methionine-dependent methyltransferases"/>
    <property type="match status" value="1"/>
</dbReference>
<dbReference type="Gene3D" id="3.40.50.150">
    <property type="entry name" value="Vaccinia Virus protein VP39"/>
    <property type="match status" value="1"/>
</dbReference>
<feature type="domain" description="tRNA (guanine(10)-N(2))-methyltransferase TRMT11 N-terminal" evidence="12">
    <location>
        <begin position="1"/>
        <end position="173"/>
    </location>
</feature>
<dbReference type="EMBL" id="LXWW01000272">
    <property type="protein sequence ID" value="OAO14248.1"/>
    <property type="molecule type" value="Genomic_DNA"/>
</dbReference>
<comment type="similarity">
    <text evidence="10">Belongs to the class I-like SAM-binding methyltransferase superfamily. TRM11 methyltransferase family.</text>
</comment>
<keyword evidence="6 10" id="KW-0949">S-adenosyl-L-methionine</keyword>
<dbReference type="GO" id="GO:0000049">
    <property type="term" value="F:tRNA binding"/>
    <property type="evidence" value="ECO:0007669"/>
    <property type="project" value="UniProtKB-UniRule"/>
</dbReference>
<dbReference type="GO" id="GO:0032259">
    <property type="term" value="P:methylation"/>
    <property type="evidence" value="ECO:0007669"/>
    <property type="project" value="UniProtKB-UniRule"/>
</dbReference>
<evidence type="ECO:0000256" key="9">
    <source>
        <dbReference type="ARBA" id="ARBA00066937"/>
    </source>
</evidence>
<evidence type="ECO:0000256" key="7">
    <source>
        <dbReference type="ARBA" id="ARBA00022694"/>
    </source>
</evidence>
<evidence type="ECO:0000256" key="5">
    <source>
        <dbReference type="ARBA" id="ARBA00022679"/>
    </source>
</evidence>
<evidence type="ECO:0000256" key="10">
    <source>
        <dbReference type="PROSITE-ProRule" id="PRU00959"/>
    </source>
</evidence>
<dbReference type="InterPro" id="IPR059073">
    <property type="entry name" value="TRMT11_N"/>
</dbReference>
<evidence type="ECO:0000256" key="6">
    <source>
        <dbReference type="ARBA" id="ARBA00022691"/>
    </source>
</evidence>
<dbReference type="InterPro" id="IPR002052">
    <property type="entry name" value="DNA_methylase_N6_adenine_CS"/>
</dbReference>
<protein>
    <recommendedName>
        <fullName evidence="9">tRNA (guanine(10)-N(2))-methyltransferase</fullName>
        <ecNumber evidence="9">2.1.1.214</ecNumber>
    </recommendedName>
</protein>
<organism evidence="13 14">
    <name type="scientific">Blastocystis sp. subtype 1 (strain ATCC 50177 / NandII)</name>
    <dbReference type="NCBI Taxonomy" id="478820"/>
    <lineage>
        <taxon>Eukaryota</taxon>
        <taxon>Sar</taxon>
        <taxon>Stramenopiles</taxon>
        <taxon>Bigyra</taxon>
        <taxon>Opalozoa</taxon>
        <taxon>Opalinata</taxon>
        <taxon>Blastocystidae</taxon>
        <taxon>Blastocystis</taxon>
    </lineage>
</organism>
<evidence type="ECO:0000256" key="2">
    <source>
        <dbReference type="ARBA" id="ARBA00022490"/>
    </source>
</evidence>
<evidence type="ECO:0000259" key="12">
    <source>
        <dbReference type="Pfam" id="PF25904"/>
    </source>
</evidence>
<keyword evidence="3 10" id="KW-0820">tRNA-binding</keyword>
<accession>A0A196SB50</accession>
<dbReference type="OrthoDB" id="333024at2759"/>
<evidence type="ECO:0000259" key="11">
    <source>
        <dbReference type="Pfam" id="PF01170"/>
    </source>
</evidence>
<dbReference type="GO" id="GO:0160102">
    <property type="term" value="F:tRNA (guanine(10)-N2)-methyltransferase activity"/>
    <property type="evidence" value="ECO:0007669"/>
    <property type="project" value="UniProtKB-EC"/>
</dbReference>
<comment type="caution">
    <text evidence="13">The sequence shown here is derived from an EMBL/GenBank/DDBJ whole genome shotgun (WGS) entry which is preliminary data.</text>
</comment>
<dbReference type="EC" id="2.1.1.214" evidence="9"/>
<dbReference type="GO" id="GO:0043527">
    <property type="term" value="C:tRNA methyltransferase complex"/>
    <property type="evidence" value="ECO:0007669"/>
    <property type="project" value="UniProtKB-ARBA"/>
</dbReference>
<evidence type="ECO:0000256" key="3">
    <source>
        <dbReference type="ARBA" id="ARBA00022555"/>
    </source>
</evidence>
<proteinExistence type="inferred from homology"/>
<evidence type="ECO:0000313" key="14">
    <source>
        <dbReference type="Proteomes" id="UP000078348"/>
    </source>
</evidence>
<dbReference type="Proteomes" id="UP000078348">
    <property type="component" value="Unassembled WGS sequence"/>
</dbReference>
<keyword evidence="2" id="KW-0963">Cytoplasm</keyword>
<gene>
    <name evidence="13" type="ORF">AV274_4049</name>
</gene>
<dbReference type="Pfam" id="PF01170">
    <property type="entry name" value="UPF0020"/>
    <property type="match status" value="1"/>
</dbReference>
<dbReference type="CDD" id="cd02440">
    <property type="entry name" value="AdoMet_MTases"/>
    <property type="match status" value="1"/>
</dbReference>
<sequence>MRYLILFAHSYLQFRLPELNSLLELNHLKPEDCYSAEDYREESPFLPITLPSDDVAQAIASRAVLIKGIYEYWLCCPSVERLQEELSTIPEECTKRYNNTSVTWKMCVESFGKVIPATEQMALCESIGKKLALPGPIRMKNPSLLIVLLFDYGHIGETLRSVYMGRFVATGQRTINRDFDLKKRKYIGPTSTCAELAFLMSNQVLSRPGAVMWDCFAGTGSLLIAATAHGSHCVGTDIDVRVLKGIKRGKKGDCVRTNFDQYGLRYPELIRADLSALPLRFDSCIDGILCDPPYGIRAGARKTCTHVHENPPLEVREGHIPRTEVYDPDDVIVDLLDCAARTLVLGGRIAYLLPTFGEHGEKEVPEHPCLELLANAEEKLQTSVSRRLITMRKTREYEKDKREEYKRFCRESIERNHISYAHLKEFVYSKKE</sequence>
<evidence type="ECO:0000256" key="4">
    <source>
        <dbReference type="ARBA" id="ARBA00022603"/>
    </source>
</evidence>
<dbReference type="PIRSF" id="PIRSF017259">
    <property type="entry name" value="tRNA_mtfrase_TRM11"/>
    <property type="match status" value="1"/>
</dbReference>
<evidence type="ECO:0000313" key="13">
    <source>
        <dbReference type="EMBL" id="OAO14248.1"/>
    </source>
</evidence>
<feature type="domain" description="Ribosomal RNA large subunit methyltransferase K/L-like methyltransferase" evidence="11">
    <location>
        <begin position="183"/>
        <end position="306"/>
    </location>
</feature>
<dbReference type="GO" id="GO:0005737">
    <property type="term" value="C:cytoplasm"/>
    <property type="evidence" value="ECO:0007669"/>
    <property type="project" value="UniProtKB-SubCell"/>
</dbReference>
<dbReference type="PROSITE" id="PS51627">
    <property type="entry name" value="SAM_MT_TRM11"/>
    <property type="match status" value="1"/>
</dbReference>
<evidence type="ECO:0000256" key="8">
    <source>
        <dbReference type="ARBA" id="ARBA00022884"/>
    </source>
</evidence>
<evidence type="ECO:0000256" key="1">
    <source>
        <dbReference type="ARBA" id="ARBA00004496"/>
    </source>
</evidence>
<dbReference type="Pfam" id="PF25904">
    <property type="entry name" value="Tmrp11_N"/>
    <property type="match status" value="1"/>
</dbReference>
<dbReference type="STRING" id="478820.A0A196SB50"/>
<dbReference type="GO" id="GO:0008033">
    <property type="term" value="P:tRNA processing"/>
    <property type="evidence" value="ECO:0007669"/>
    <property type="project" value="UniProtKB-UniRule"/>
</dbReference>
<dbReference type="InterPro" id="IPR029063">
    <property type="entry name" value="SAM-dependent_MTases_sf"/>
</dbReference>
<dbReference type="PROSITE" id="PS00092">
    <property type="entry name" value="N6_MTASE"/>
    <property type="match status" value="1"/>
</dbReference>
<dbReference type="PANTHER" id="PTHR13370:SF3">
    <property type="entry name" value="TRNA (GUANINE(10)-N2)-METHYLTRANSFERASE HOMOLOG"/>
    <property type="match status" value="1"/>
</dbReference>
<comment type="subcellular location">
    <subcellularLocation>
        <location evidence="1">Cytoplasm</location>
    </subcellularLocation>
</comment>
<dbReference type="InterPro" id="IPR016691">
    <property type="entry name" value="TRMT11"/>
</dbReference>
<dbReference type="PANTHER" id="PTHR13370">
    <property type="entry name" value="RNA METHYLASE-RELATED"/>
    <property type="match status" value="1"/>
</dbReference>
<dbReference type="InterPro" id="IPR000241">
    <property type="entry name" value="RlmKL-like_Mtase"/>
</dbReference>
<keyword evidence="5 10" id="KW-0808">Transferase</keyword>